<reference evidence="2 3" key="1">
    <citation type="submission" date="2023-04" db="EMBL/GenBank/DDBJ databases">
        <title>A long-awaited taxogenomic arrangement of the family Halomonadaceae.</title>
        <authorList>
            <person name="De La Haba R."/>
            <person name="Chuvochina M."/>
            <person name="Wittouck S."/>
            <person name="Arahal D.R."/>
            <person name="Sanchez-Porro C."/>
            <person name="Hugenholtz P."/>
            <person name="Ventosa A."/>
        </authorList>
    </citation>
    <scope>NUCLEOTIDE SEQUENCE [LARGE SCALE GENOMIC DNA]</scope>
    <source>
        <strain evidence="2 3">DSM 18042</strain>
    </source>
</reference>
<name>A0ABU1GGD2_9GAMM</name>
<keyword evidence="1" id="KW-1133">Transmembrane helix</keyword>
<evidence type="ECO:0000313" key="2">
    <source>
        <dbReference type="EMBL" id="MDR5876387.1"/>
    </source>
</evidence>
<gene>
    <name evidence="2" type="ORF">QC815_15840</name>
</gene>
<feature type="non-terminal residue" evidence="2">
    <location>
        <position position="1"/>
    </location>
</feature>
<accession>A0ABU1GGD2</accession>
<sequence>HDKTECAVTIIQNRRSRSNGMGGHDRGEYAHRQSISRFVKVTAAIYMQRAVFCCLLAPLCMVAAGLVTNSTMRMACVSSGFRPVDQGFSHARHNQPLHDQQQ</sequence>
<organism evidence="2 3">
    <name type="scientific">Vreelandella gomseomensis</name>
    <dbReference type="NCBI Taxonomy" id="370766"/>
    <lineage>
        <taxon>Bacteria</taxon>
        <taxon>Pseudomonadati</taxon>
        <taxon>Pseudomonadota</taxon>
        <taxon>Gammaproteobacteria</taxon>
        <taxon>Oceanospirillales</taxon>
        <taxon>Halomonadaceae</taxon>
        <taxon>Vreelandella</taxon>
    </lineage>
</organism>
<dbReference type="EMBL" id="JARWAI010000014">
    <property type="protein sequence ID" value="MDR5876387.1"/>
    <property type="molecule type" value="Genomic_DNA"/>
</dbReference>
<comment type="caution">
    <text evidence="2">The sequence shown here is derived from an EMBL/GenBank/DDBJ whole genome shotgun (WGS) entry which is preliminary data.</text>
</comment>
<evidence type="ECO:0000313" key="3">
    <source>
        <dbReference type="Proteomes" id="UP001269267"/>
    </source>
</evidence>
<keyword evidence="3" id="KW-1185">Reference proteome</keyword>
<protein>
    <submittedName>
        <fullName evidence="2">Uncharacterized protein</fullName>
    </submittedName>
</protein>
<dbReference type="RefSeq" id="WP_310540874.1">
    <property type="nucleotide sequence ID" value="NZ_JARWAI010000014.1"/>
</dbReference>
<feature type="transmembrane region" description="Helical" evidence="1">
    <location>
        <begin position="46"/>
        <end position="67"/>
    </location>
</feature>
<evidence type="ECO:0000256" key="1">
    <source>
        <dbReference type="SAM" id="Phobius"/>
    </source>
</evidence>
<keyword evidence="1" id="KW-0472">Membrane</keyword>
<proteinExistence type="predicted"/>
<dbReference type="Proteomes" id="UP001269267">
    <property type="component" value="Unassembled WGS sequence"/>
</dbReference>
<keyword evidence="1" id="KW-0812">Transmembrane</keyword>